<evidence type="ECO:0000313" key="4">
    <source>
        <dbReference type="EMBL" id="KAF9453540.1"/>
    </source>
</evidence>
<dbReference type="EMBL" id="MU151060">
    <property type="protein sequence ID" value="KAF9453540.1"/>
    <property type="molecule type" value="Genomic_DNA"/>
</dbReference>
<dbReference type="Gene3D" id="3.40.50.620">
    <property type="entry name" value="HUPs"/>
    <property type="match status" value="1"/>
</dbReference>
<dbReference type="GO" id="GO:0005635">
    <property type="term" value="C:nuclear envelope"/>
    <property type="evidence" value="ECO:0007669"/>
    <property type="project" value="TreeGrafter"/>
</dbReference>
<accession>A0A9P5XML7</accession>
<comment type="caution">
    <text evidence="4">The sequence shown here is derived from an EMBL/GenBank/DDBJ whole genome shotgun (WGS) entry which is preliminary data.</text>
</comment>
<dbReference type="AlphaFoldDB" id="A0A9P5XML7"/>
<dbReference type="Pfam" id="PF01467">
    <property type="entry name" value="CTP_transf_like"/>
    <property type="match status" value="1"/>
</dbReference>
<feature type="domain" description="Cytidyltransferase-like" evidence="3">
    <location>
        <begin position="82"/>
        <end position="173"/>
    </location>
</feature>
<dbReference type="InterPro" id="IPR014729">
    <property type="entry name" value="Rossmann-like_a/b/a_fold"/>
</dbReference>
<evidence type="ECO:0000256" key="1">
    <source>
        <dbReference type="ARBA" id="ARBA00026101"/>
    </source>
</evidence>
<gene>
    <name evidence="4" type="ORF">P691DRAFT_719298</name>
</gene>
<dbReference type="Proteomes" id="UP000807342">
    <property type="component" value="Unassembled WGS sequence"/>
</dbReference>
<organism evidence="4 5">
    <name type="scientific">Macrolepiota fuliginosa MF-IS2</name>
    <dbReference type="NCBI Taxonomy" id="1400762"/>
    <lineage>
        <taxon>Eukaryota</taxon>
        <taxon>Fungi</taxon>
        <taxon>Dikarya</taxon>
        <taxon>Basidiomycota</taxon>
        <taxon>Agaricomycotina</taxon>
        <taxon>Agaricomycetes</taxon>
        <taxon>Agaricomycetidae</taxon>
        <taxon>Agaricales</taxon>
        <taxon>Agaricineae</taxon>
        <taxon>Agaricaceae</taxon>
        <taxon>Macrolepiota</taxon>
    </lineage>
</organism>
<dbReference type="OrthoDB" id="17102at2759"/>
<keyword evidence="5" id="KW-1185">Reference proteome</keyword>
<evidence type="ECO:0000313" key="5">
    <source>
        <dbReference type="Proteomes" id="UP000807342"/>
    </source>
</evidence>
<dbReference type="InterPro" id="IPR045049">
    <property type="entry name" value="Pcy1-like"/>
</dbReference>
<dbReference type="PANTHER" id="PTHR10739:SF13">
    <property type="entry name" value="CHOLINE-PHOSPHATE CYTIDYLYLTRANSFERASE"/>
    <property type="match status" value="1"/>
</dbReference>
<protein>
    <recommendedName>
        <fullName evidence="1">choline-phosphate cytidylyltransferase</fullName>
        <ecNumber evidence="1">2.7.7.15</ecNumber>
    </recommendedName>
</protein>
<proteinExistence type="predicted"/>
<evidence type="ECO:0000259" key="3">
    <source>
        <dbReference type="Pfam" id="PF01467"/>
    </source>
</evidence>
<dbReference type="NCBIfam" id="TIGR00125">
    <property type="entry name" value="cyt_tran_rel"/>
    <property type="match status" value="1"/>
</dbReference>
<dbReference type="EC" id="2.7.7.15" evidence="1"/>
<dbReference type="GO" id="GO:0004105">
    <property type="term" value="F:choline-phosphate cytidylyltransferase activity"/>
    <property type="evidence" value="ECO:0007669"/>
    <property type="project" value="UniProtKB-EC"/>
</dbReference>
<name>A0A9P5XML7_9AGAR</name>
<dbReference type="SUPFAM" id="SSF52374">
    <property type="entry name" value="Nucleotidylyl transferase"/>
    <property type="match status" value="1"/>
</dbReference>
<dbReference type="InterPro" id="IPR004821">
    <property type="entry name" value="Cyt_trans-like"/>
</dbReference>
<dbReference type="GO" id="GO:0031210">
    <property type="term" value="F:phosphatidylcholine binding"/>
    <property type="evidence" value="ECO:0007669"/>
    <property type="project" value="TreeGrafter"/>
</dbReference>
<sequence>MDTSGTLSDDDYDVVSNPGDFSLDSGAALLRAHNLVTWEPRLCPSSEKFEAAQWTATGIQDYVRRVTGERCIEFENKAVRIYVDGSFDPLSVSHVLLLRQAKLSFPEVHLLVGVFSDQTIRAHSCEPSWPEAERYELARHCRWVDEVIPEAPWELNEDFLRSNRIDLVAIEEGASVNPAYDKIRVRGYDEVKRLGRAIPTRRITGVQSALRRASPVFSSATASPSTPTPPSPPGVFCSH</sequence>
<feature type="compositionally biased region" description="Low complexity" evidence="2">
    <location>
        <begin position="216"/>
        <end position="225"/>
    </location>
</feature>
<dbReference type="PANTHER" id="PTHR10739">
    <property type="entry name" value="CYTIDYLYLTRANSFERASE"/>
    <property type="match status" value="1"/>
</dbReference>
<feature type="region of interest" description="Disordered" evidence="2">
    <location>
        <begin position="216"/>
        <end position="239"/>
    </location>
</feature>
<reference evidence="4" key="1">
    <citation type="submission" date="2020-11" db="EMBL/GenBank/DDBJ databases">
        <authorList>
            <consortium name="DOE Joint Genome Institute"/>
            <person name="Ahrendt S."/>
            <person name="Riley R."/>
            <person name="Andreopoulos W."/>
            <person name="Labutti K."/>
            <person name="Pangilinan J."/>
            <person name="Ruiz-Duenas F.J."/>
            <person name="Barrasa J.M."/>
            <person name="Sanchez-Garcia M."/>
            <person name="Camarero S."/>
            <person name="Miyauchi S."/>
            <person name="Serrano A."/>
            <person name="Linde D."/>
            <person name="Babiker R."/>
            <person name="Drula E."/>
            <person name="Ayuso-Fernandez I."/>
            <person name="Pacheco R."/>
            <person name="Padilla G."/>
            <person name="Ferreira P."/>
            <person name="Barriuso J."/>
            <person name="Kellner H."/>
            <person name="Castanera R."/>
            <person name="Alfaro M."/>
            <person name="Ramirez L."/>
            <person name="Pisabarro A.G."/>
            <person name="Kuo A."/>
            <person name="Tritt A."/>
            <person name="Lipzen A."/>
            <person name="He G."/>
            <person name="Yan M."/>
            <person name="Ng V."/>
            <person name="Cullen D."/>
            <person name="Martin F."/>
            <person name="Rosso M.-N."/>
            <person name="Henrissat B."/>
            <person name="Hibbett D."/>
            <person name="Martinez A.T."/>
            <person name="Grigoriev I.V."/>
        </authorList>
    </citation>
    <scope>NUCLEOTIDE SEQUENCE</scope>
    <source>
        <strain evidence="4">MF-IS2</strain>
    </source>
</reference>
<evidence type="ECO:0000256" key="2">
    <source>
        <dbReference type="SAM" id="MobiDB-lite"/>
    </source>
</evidence>